<name>A0A0A9E633_ARUDO</name>
<protein>
    <submittedName>
        <fullName evidence="1">Uncharacterized protein</fullName>
    </submittedName>
</protein>
<sequence length="37" mass="3933">MESRGEDEEFSCSEEMGEGLELVRTATAARVWGAAAG</sequence>
<organism evidence="1">
    <name type="scientific">Arundo donax</name>
    <name type="common">Giant reed</name>
    <name type="synonym">Donax arundinaceus</name>
    <dbReference type="NCBI Taxonomy" id="35708"/>
    <lineage>
        <taxon>Eukaryota</taxon>
        <taxon>Viridiplantae</taxon>
        <taxon>Streptophyta</taxon>
        <taxon>Embryophyta</taxon>
        <taxon>Tracheophyta</taxon>
        <taxon>Spermatophyta</taxon>
        <taxon>Magnoliopsida</taxon>
        <taxon>Liliopsida</taxon>
        <taxon>Poales</taxon>
        <taxon>Poaceae</taxon>
        <taxon>PACMAD clade</taxon>
        <taxon>Arundinoideae</taxon>
        <taxon>Arundineae</taxon>
        <taxon>Arundo</taxon>
    </lineage>
</organism>
<accession>A0A0A9E633</accession>
<dbReference type="EMBL" id="GBRH01201676">
    <property type="protein sequence ID" value="JAD96219.1"/>
    <property type="molecule type" value="Transcribed_RNA"/>
</dbReference>
<evidence type="ECO:0000313" key="1">
    <source>
        <dbReference type="EMBL" id="JAD96219.1"/>
    </source>
</evidence>
<dbReference type="AlphaFoldDB" id="A0A0A9E633"/>
<reference evidence="1" key="1">
    <citation type="submission" date="2014-09" db="EMBL/GenBank/DDBJ databases">
        <authorList>
            <person name="Magalhaes I.L.F."/>
            <person name="Oliveira U."/>
            <person name="Santos F.R."/>
            <person name="Vidigal T.H.D.A."/>
            <person name="Brescovit A.D."/>
            <person name="Santos A.J."/>
        </authorList>
    </citation>
    <scope>NUCLEOTIDE SEQUENCE</scope>
    <source>
        <tissue evidence="1">Shoot tissue taken approximately 20 cm above the soil surface</tissue>
    </source>
</reference>
<proteinExistence type="predicted"/>
<reference evidence="1" key="2">
    <citation type="journal article" date="2015" name="Data Brief">
        <title>Shoot transcriptome of the giant reed, Arundo donax.</title>
        <authorList>
            <person name="Barrero R.A."/>
            <person name="Guerrero F.D."/>
            <person name="Moolhuijzen P."/>
            <person name="Goolsby J.A."/>
            <person name="Tidwell J."/>
            <person name="Bellgard S.E."/>
            <person name="Bellgard M.I."/>
        </authorList>
    </citation>
    <scope>NUCLEOTIDE SEQUENCE</scope>
    <source>
        <tissue evidence="1">Shoot tissue taken approximately 20 cm above the soil surface</tissue>
    </source>
</reference>